<evidence type="ECO:0000256" key="1">
    <source>
        <dbReference type="SAM" id="Coils"/>
    </source>
</evidence>
<evidence type="ECO:0000313" key="2">
    <source>
        <dbReference type="EMBL" id="KAG0267596.1"/>
    </source>
</evidence>
<keyword evidence="1" id="KW-0175">Coiled coil</keyword>
<dbReference type="Proteomes" id="UP000726737">
    <property type="component" value="Unassembled WGS sequence"/>
</dbReference>
<dbReference type="OrthoDB" id="2438571at2759"/>
<dbReference type="AlphaFoldDB" id="A0A9P6UBJ2"/>
<keyword evidence="3" id="KW-1185">Reference proteome</keyword>
<accession>A0A9P6UBJ2</accession>
<evidence type="ECO:0000313" key="3">
    <source>
        <dbReference type="Proteomes" id="UP000726737"/>
    </source>
</evidence>
<sequence>MIYPATAFSHTSANAPLTKEGRARAKTNMESVHGSLGEQLESTKKKIEQLEASLVSKREIIQGCRDLLSGQLRSVFVTGDGPQQSSDSASKYELAFFQRKREQRLKCVLERLVPIVGSTVATSFLGRGDPCSRDEPKVEEIQVEERAAGWITSKARNIIWVGMQARNLSEHVFFDLHLSVALQNSHSSGLARLEPHSMGLLVGYIDVDMLRLTDEEFMDNSLALKRILSRTVLLHFDRNQDPKDARDVLDHATAPIPKFPIHERPPPAWLQPLCKISYLMFI</sequence>
<proteinExistence type="predicted"/>
<name>A0A9P6UBJ2_9FUNG</name>
<dbReference type="EMBL" id="JAAAJA010000002">
    <property type="protein sequence ID" value="KAG0267596.1"/>
    <property type="molecule type" value="Genomic_DNA"/>
</dbReference>
<gene>
    <name evidence="2" type="ORF">BG011_002904</name>
</gene>
<organism evidence="2 3">
    <name type="scientific">Mortierella polycephala</name>
    <dbReference type="NCBI Taxonomy" id="41804"/>
    <lineage>
        <taxon>Eukaryota</taxon>
        <taxon>Fungi</taxon>
        <taxon>Fungi incertae sedis</taxon>
        <taxon>Mucoromycota</taxon>
        <taxon>Mortierellomycotina</taxon>
        <taxon>Mortierellomycetes</taxon>
        <taxon>Mortierellales</taxon>
        <taxon>Mortierellaceae</taxon>
        <taxon>Mortierella</taxon>
    </lineage>
</organism>
<reference evidence="2" key="1">
    <citation type="journal article" date="2020" name="Fungal Divers.">
        <title>Resolving the Mortierellaceae phylogeny through synthesis of multi-gene phylogenetics and phylogenomics.</title>
        <authorList>
            <person name="Vandepol N."/>
            <person name="Liber J."/>
            <person name="Desiro A."/>
            <person name="Na H."/>
            <person name="Kennedy M."/>
            <person name="Barry K."/>
            <person name="Grigoriev I.V."/>
            <person name="Miller A.N."/>
            <person name="O'Donnell K."/>
            <person name="Stajich J.E."/>
            <person name="Bonito G."/>
        </authorList>
    </citation>
    <scope>NUCLEOTIDE SEQUENCE</scope>
    <source>
        <strain evidence="2">KOD948</strain>
    </source>
</reference>
<feature type="coiled-coil region" evidence="1">
    <location>
        <begin position="33"/>
        <end position="60"/>
    </location>
</feature>
<comment type="caution">
    <text evidence="2">The sequence shown here is derived from an EMBL/GenBank/DDBJ whole genome shotgun (WGS) entry which is preliminary data.</text>
</comment>
<protein>
    <submittedName>
        <fullName evidence="2">Uncharacterized protein</fullName>
    </submittedName>
</protein>